<name>A0A4Z2HIZ3_9TELE</name>
<dbReference type="Proteomes" id="UP000314294">
    <property type="component" value="Unassembled WGS sequence"/>
</dbReference>
<proteinExistence type="predicted"/>
<comment type="caution">
    <text evidence="1">The sequence shown here is derived from an EMBL/GenBank/DDBJ whole genome shotgun (WGS) entry which is preliminary data.</text>
</comment>
<evidence type="ECO:0000313" key="1">
    <source>
        <dbReference type="EMBL" id="TNN64913.1"/>
    </source>
</evidence>
<gene>
    <name evidence="1" type="ORF">EYF80_024911</name>
</gene>
<dbReference type="AlphaFoldDB" id="A0A4Z2HIZ3"/>
<reference evidence="1 2" key="1">
    <citation type="submission" date="2019-03" db="EMBL/GenBank/DDBJ databases">
        <title>First draft genome of Liparis tanakae, snailfish: a comprehensive survey of snailfish specific genes.</title>
        <authorList>
            <person name="Kim W."/>
            <person name="Song I."/>
            <person name="Jeong J.-H."/>
            <person name="Kim D."/>
            <person name="Kim S."/>
            <person name="Ryu S."/>
            <person name="Song J.Y."/>
            <person name="Lee S.K."/>
        </authorList>
    </citation>
    <scope>NUCLEOTIDE SEQUENCE [LARGE SCALE GENOMIC DNA]</scope>
    <source>
        <tissue evidence="1">Muscle</tissue>
    </source>
</reference>
<dbReference type="EMBL" id="SRLO01000244">
    <property type="protein sequence ID" value="TNN64913.1"/>
    <property type="molecule type" value="Genomic_DNA"/>
</dbReference>
<organism evidence="1 2">
    <name type="scientific">Liparis tanakae</name>
    <name type="common">Tanaka's snailfish</name>
    <dbReference type="NCBI Taxonomy" id="230148"/>
    <lineage>
        <taxon>Eukaryota</taxon>
        <taxon>Metazoa</taxon>
        <taxon>Chordata</taxon>
        <taxon>Craniata</taxon>
        <taxon>Vertebrata</taxon>
        <taxon>Euteleostomi</taxon>
        <taxon>Actinopterygii</taxon>
        <taxon>Neopterygii</taxon>
        <taxon>Teleostei</taxon>
        <taxon>Neoteleostei</taxon>
        <taxon>Acanthomorphata</taxon>
        <taxon>Eupercaria</taxon>
        <taxon>Perciformes</taxon>
        <taxon>Cottioidei</taxon>
        <taxon>Cottales</taxon>
        <taxon>Liparidae</taxon>
        <taxon>Liparis</taxon>
    </lineage>
</organism>
<protein>
    <submittedName>
        <fullName evidence="1">Uncharacterized protein</fullName>
    </submittedName>
</protein>
<accession>A0A4Z2HIZ3</accession>
<keyword evidence="2" id="KW-1185">Reference proteome</keyword>
<evidence type="ECO:0000313" key="2">
    <source>
        <dbReference type="Proteomes" id="UP000314294"/>
    </source>
</evidence>
<sequence>MMSSGTSSPAGPFLPPGFFLRVVSLQRFSESITRRAHRAVKSLPALCSVDAVEIARLLMGGNGDTSTTPRDFATEQKSVDRTFISRVSFNE</sequence>